<dbReference type="KEGG" id="pter:C2L65_25905"/>
<dbReference type="Gene3D" id="3.30.1540.10">
    <property type="entry name" value="formyl-coa transferase, domain 3"/>
    <property type="match status" value="1"/>
</dbReference>
<accession>A0A2I8EU78</accession>
<organism evidence="3 4">
    <name type="scientific">Paraburkholderia terrae</name>
    <dbReference type="NCBI Taxonomy" id="311230"/>
    <lineage>
        <taxon>Bacteria</taxon>
        <taxon>Pseudomonadati</taxon>
        <taxon>Pseudomonadota</taxon>
        <taxon>Betaproteobacteria</taxon>
        <taxon>Burkholderiales</taxon>
        <taxon>Burkholderiaceae</taxon>
        <taxon>Paraburkholderia</taxon>
    </lineage>
</organism>
<gene>
    <name evidence="3" type="ORF">C2L65_25905</name>
</gene>
<feature type="compositionally biased region" description="Basic and acidic residues" evidence="2">
    <location>
        <begin position="386"/>
        <end position="400"/>
    </location>
</feature>
<dbReference type="Gene3D" id="3.40.50.10540">
    <property type="entry name" value="Crotonobetainyl-coa:carnitine coa-transferase, domain 1"/>
    <property type="match status" value="1"/>
</dbReference>
<dbReference type="PANTHER" id="PTHR48207">
    <property type="entry name" value="SUCCINATE--HYDROXYMETHYLGLUTARATE COA-TRANSFERASE"/>
    <property type="match status" value="1"/>
</dbReference>
<evidence type="ECO:0000313" key="3">
    <source>
        <dbReference type="EMBL" id="AUT62998.1"/>
    </source>
</evidence>
<reference evidence="3 4" key="1">
    <citation type="submission" date="2018-01" db="EMBL/GenBank/DDBJ databases">
        <title>Species boundaries and ecological features among Paraburkholderia terrae DSMZ17804T, P. hospita DSMZ17164T and P. caribensis DSMZ13236T.</title>
        <authorList>
            <person name="Pratama A.A."/>
        </authorList>
    </citation>
    <scope>NUCLEOTIDE SEQUENCE [LARGE SCALE GENOMIC DNA]</scope>
    <source>
        <strain evidence="3 4">DSM 17804</strain>
    </source>
</reference>
<feature type="region of interest" description="Disordered" evidence="2">
    <location>
        <begin position="359"/>
        <end position="400"/>
    </location>
</feature>
<dbReference type="InterPro" id="IPR023606">
    <property type="entry name" value="CoA-Trfase_III_dom_1_sf"/>
</dbReference>
<dbReference type="Pfam" id="PF02515">
    <property type="entry name" value="CoA_transf_3"/>
    <property type="match status" value="1"/>
</dbReference>
<dbReference type="RefSeq" id="WP_042306448.1">
    <property type="nucleotide sequence ID" value="NZ_CP026112.1"/>
</dbReference>
<evidence type="ECO:0000313" key="4">
    <source>
        <dbReference type="Proteomes" id="UP000243502"/>
    </source>
</evidence>
<dbReference type="GO" id="GO:0008410">
    <property type="term" value="F:CoA-transferase activity"/>
    <property type="evidence" value="ECO:0007669"/>
    <property type="project" value="TreeGrafter"/>
</dbReference>
<name>A0A2I8EU78_9BURK</name>
<dbReference type="InterPro" id="IPR044855">
    <property type="entry name" value="CoA-Trfase_III_dom3_sf"/>
</dbReference>
<protein>
    <submittedName>
        <fullName evidence="3">CoA transferase</fullName>
    </submittedName>
</protein>
<sequence length="400" mass="42950">MAEGQMTRPLPLDGICVVEIGHSLAAPYAGIIFAHLGARVVKIENAAQGDYARGWGPPFIDGASALFHAMNHGKESISADFSDPACTQLIREFIVANADVVLQNLKPGNLDRYGLGAKDLTELCPSLVYCNLGAFGATGPLRSKPGYDPLVQAYSGMMSIVGHADDAPSRVPVSINDMGTGMWAVIGVLAALRGKDRGDRERGQVIDVSLYETALAWMTVPLSDCLAGGPEPARIGSGSPNIVPYQVFDCSDGEILVAAGNDTLYRRLCNVMDLPSLADDPRFATNGDRVLNRKALIALLEVRFKQKTASDWLANLEAESIPCGPLQTVDRVVTDEQTVSLDILRETPDGRTRTVALPVSFDGQRPPLPGNTPGLGEHNHLLTKPPARDREDDLLRQECD</sequence>
<evidence type="ECO:0000256" key="1">
    <source>
        <dbReference type="ARBA" id="ARBA00022679"/>
    </source>
</evidence>
<evidence type="ECO:0000256" key="2">
    <source>
        <dbReference type="SAM" id="MobiDB-lite"/>
    </source>
</evidence>
<dbReference type="InterPro" id="IPR050483">
    <property type="entry name" value="CoA-transferase_III_domain"/>
</dbReference>
<dbReference type="SUPFAM" id="SSF89796">
    <property type="entry name" value="CoA-transferase family III (CaiB/BaiF)"/>
    <property type="match status" value="1"/>
</dbReference>
<dbReference type="AlphaFoldDB" id="A0A2I8EU78"/>
<keyword evidence="1 3" id="KW-0808">Transferase</keyword>
<proteinExistence type="predicted"/>
<dbReference type="Proteomes" id="UP000243502">
    <property type="component" value="Chromosome 2"/>
</dbReference>
<dbReference type="InterPro" id="IPR003673">
    <property type="entry name" value="CoA-Trfase_fam_III"/>
</dbReference>
<dbReference type="OrthoDB" id="5294844at2"/>
<dbReference type="EMBL" id="CP026112">
    <property type="protein sequence ID" value="AUT62998.1"/>
    <property type="molecule type" value="Genomic_DNA"/>
</dbReference>
<dbReference type="PANTHER" id="PTHR48207:SF3">
    <property type="entry name" value="SUCCINATE--HYDROXYMETHYLGLUTARATE COA-TRANSFERASE"/>
    <property type="match status" value="1"/>
</dbReference>